<evidence type="ECO:0000313" key="2">
    <source>
        <dbReference type="EMBL" id="UYM07113.1"/>
    </source>
</evidence>
<dbReference type="InterPro" id="IPR050738">
    <property type="entry name" value="Sulfatase"/>
</dbReference>
<evidence type="ECO:0000313" key="3">
    <source>
        <dbReference type="Proteomes" id="UP001164390"/>
    </source>
</evidence>
<dbReference type="GO" id="GO:0004065">
    <property type="term" value="F:arylsulfatase activity"/>
    <property type="evidence" value="ECO:0007669"/>
    <property type="project" value="TreeGrafter"/>
</dbReference>
<keyword evidence="3" id="KW-1185">Reference proteome</keyword>
<dbReference type="EMBL" id="CP094970">
    <property type="protein sequence ID" value="UYM07113.1"/>
    <property type="molecule type" value="Genomic_DNA"/>
</dbReference>
<organism evidence="2 3">
    <name type="scientific">Solicola gregarius</name>
    <dbReference type="NCBI Taxonomy" id="2908642"/>
    <lineage>
        <taxon>Bacteria</taxon>
        <taxon>Bacillati</taxon>
        <taxon>Actinomycetota</taxon>
        <taxon>Actinomycetes</taxon>
        <taxon>Propionibacteriales</taxon>
        <taxon>Nocardioidaceae</taxon>
        <taxon>Solicola</taxon>
    </lineage>
</organism>
<name>A0AA46TL35_9ACTN</name>
<evidence type="ECO:0000256" key="1">
    <source>
        <dbReference type="ARBA" id="ARBA00008779"/>
    </source>
</evidence>
<dbReference type="PANTHER" id="PTHR42693:SF33">
    <property type="entry name" value="ARYLSULFATASE"/>
    <property type="match status" value="1"/>
</dbReference>
<comment type="similarity">
    <text evidence="1">Belongs to the sulfatase family.</text>
</comment>
<protein>
    <submittedName>
        <fullName evidence="2">Sulfatase-like hydrolase/transferase</fullName>
    </submittedName>
</protein>
<dbReference type="SUPFAM" id="SSF53649">
    <property type="entry name" value="Alkaline phosphatase-like"/>
    <property type="match status" value="1"/>
</dbReference>
<dbReference type="KEGG" id="sgrg:L0C25_08565"/>
<proteinExistence type="inferred from homology"/>
<sequence length="234" mass="24430">MSHVLTTAPDALVPFGTNASIEQPFGAVADPHRPTSPNILVIKTDLDASRIGAYAGDGAATANLDRLSKSGTRFTAVAGTPGPPALHLVLDLLADRGYDAAGYDYVDPAIAFLGLRRDAPWAVYLSLPGADADDGVGALDAALRRSEQYRSTLVLLVGSHGARTPTLLAWPGQIAPRQRHDAPITCSDWVPTLLEAADPGATYGLGLDGVDLGVHLFDGGSIPQRPAIRRPRAA</sequence>
<dbReference type="AlphaFoldDB" id="A0AA46TL35"/>
<dbReference type="InterPro" id="IPR017850">
    <property type="entry name" value="Alkaline_phosphatase_core_sf"/>
</dbReference>
<dbReference type="PANTHER" id="PTHR42693">
    <property type="entry name" value="ARYLSULFATASE FAMILY MEMBER"/>
    <property type="match status" value="1"/>
</dbReference>
<dbReference type="Proteomes" id="UP001164390">
    <property type="component" value="Chromosome"/>
</dbReference>
<reference evidence="2" key="1">
    <citation type="submission" date="2022-01" db="EMBL/GenBank/DDBJ databases">
        <title>Nocardioidaceae gen. sp. A5X3R13.</title>
        <authorList>
            <person name="Lopez Marin M.A."/>
            <person name="Uhlik O."/>
        </authorList>
    </citation>
    <scope>NUCLEOTIDE SEQUENCE</scope>
    <source>
        <strain evidence="2">A5X3R13</strain>
    </source>
</reference>
<dbReference type="RefSeq" id="WP_271636057.1">
    <property type="nucleotide sequence ID" value="NZ_CP094970.1"/>
</dbReference>
<dbReference type="Gene3D" id="3.40.720.10">
    <property type="entry name" value="Alkaline Phosphatase, subunit A"/>
    <property type="match status" value="1"/>
</dbReference>
<gene>
    <name evidence="2" type="ORF">L0C25_08565</name>
</gene>
<keyword evidence="2" id="KW-0378">Hydrolase</keyword>
<accession>A0AA46TL35</accession>